<proteinExistence type="predicted"/>
<evidence type="ECO:0000313" key="2">
    <source>
        <dbReference type="Proteomes" id="UP001055811"/>
    </source>
</evidence>
<name>A0ACB9G4W4_CICIN</name>
<comment type="caution">
    <text evidence="1">The sequence shown here is derived from an EMBL/GenBank/DDBJ whole genome shotgun (WGS) entry which is preliminary data.</text>
</comment>
<sequence>MEIPSIPPKLGFEPLTSYSLKRVDNIEVTFTSSIPMSASDSQTEKKEPRLDFSNDEDVKKYINHRLWVNHGRIDSSYGDEYDSKQNQTSGAQLPKGVARGCEDCSNCQKVIARWHPDEARMADLLEAPVFHPSEIGLSLVN</sequence>
<keyword evidence="2" id="KW-1185">Reference proteome</keyword>
<organism evidence="1 2">
    <name type="scientific">Cichorium intybus</name>
    <name type="common">Chicory</name>
    <dbReference type="NCBI Taxonomy" id="13427"/>
    <lineage>
        <taxon>Eukaryota</taxon>
        <taxon>Viridiplantae</taxon>
        <taxon>Streptophyta</taxon>
        <taxon>Embryophyta</taxon>
        <taxon>Tracheophyta</taxon>
        <taxon>Spermatophyta</taxon>
        <taxon>Magnoliopsida</taxon>
        <taxon>eudicotyledons</taxon>
        <taxon>Gunneridae</taxon>
        <taxon>Pentapetalae</taxon>
        <taxon>asterids</taxon>
        <taxon>campanulids</taxon>
        <taxon>Asterales</taxon>
        <taxon>Asteraceae</taxon>
        <taxon>Cichorioideae</taxon>
        <taxon>Cichorieae</taxon>
        <taxon>Cichoriinae</taxon>
        <taxon>Cichorium</taxon>
    </lineage>
</organism>
<accession>A0ACB9G4W4</accession>
<gene>
    <name evidence="1" type="ORF">L2E82_07359</name>
</gene>
<evidence type="ECO:0000313" key="1">
    <source>
        <dbReference type="EMBL" id="KAI3778228.1"/>
    </source>
</evidence>
<reference evidence="2" key="1">
    <citation type="journal article" date="2022" name="Mol. Ecol. Resour.">
        <title>The genomes of chicory, endive, great burdock and yacon provide insights into Asteraceae palaeo-polyploidization history and plant inulin production.</title>
        <authorList>
            <person name="Fan W."/>
            <person name="Wang S."/>
            <person name="Wang H."/>
            <person name="Wang A."/>
            <person name="Jiang F."/>
            <person name="Liu H."/>
            <person name="Zhao H."/>
            <person name="Xu D."/>
            <person name="Zhang Y."/>
        </authorList>
    </citation>
    <scope>NUCLEOTIDE SEQUENCE [LARGE SCALE GENOMIC DNA]</scope>
    <source>
        <strain evidence="2">cv. Punajuju</strain>
    </source>
</reference>
<protein>
    <submittedName>
        <fullName evidence="1">Uncharacterized protein</fullName>
    </submittedName>
</protein>
<reference evidence="1 2" key="2">
    <citation type="journal article" date="2022" name="Mol. Ecol. Resour.">
        <title>The genomes of chicory, endive, great burdock and yacon provide insights into Asteraceae paleo-polyploidization history and plant inulin production.</title>
        <authorList>
            <person name="Fan W."/>
            <person name="Wang S."/>
            <person name="Wang H."/>
            <person name="Wang A."/>
            <person name="Jiang F."/>
            <person name="Liu H."/>
            <person name="Zhao H."/>
            <person name="Xu D."/>
            <person name="Zhang Y."/>
        </authorList>
    </citation>
    <scope>NUCLEOTIDE SEQUENCE [LARGE SCALE GENOMIC DNA]</scope>
    <source>
        <strain evidence="2">cv. Punajuju</strain>
        <tissue evidence="1">Leaves</tissue>
    </source>
</reference>
<dbReference type="EMBL" id="CM042010">
    <property type="protein sequence ID" value="KAI3778228.1"/>
    <property type="molecule type" value="Genomic_DNA"/>
</dbReference>
<dbReference type="Proteomes" id="UP001055811">
    <property type="component" value="Linkage Group LG02"/>
</dbReference>